<dbReference type="KEGG" id="cpra:CPter91_2731"/>
<evidence type="ECO:0000259" key="12">
    <source>
        <dbReference type="Pfam" id="PF02852"/>
    </source>
</evidence>
<dbReference type="PANTHER" id="PTHR43014:SF2">
    <property type="entry name" value="MERCURIC REDUCTASE"/>
    <property type="match status" value="1"/>
</dbReference>
<dbReference type="Gene3D" id="3.30.390.30">
    <property type="match status" value="1"/>
</dbReference>
<dbReference type="SUPFAM" id="SSF55424">
    <property type="entry name" value="FAD/NAD-linked reductases, dimerisation (C-terminal) domain"/>
    <property type="match status" value="1"/>
</dbReference>
<dbReference type="InterPro" id="IPR012999">
    <property type="entry name" value="Pyr_OxRdtase_I_AS"/>
</dbReference>
<dbReference type="RefSeq" id="WP_061940724.1">
    <property type="nucleotide sequence ID" value="NZ_CP013234.1"/>
</dbReference>
<protein>
    <submittedName>
        <fullName evidence="14">Pyridine nucleotide-disulfide oxidoreductase family protein</fullName>
    </submittedName>
</protein>
<dbReference type="GO" id="GO:0016668">
    <property type="term" value="F:oxidoreductase activity, acting on a sulfur group of donors, NAD(P) as acceptor"/>
    <property type="evidence" value="ECO:0007669"/>
    <property type="project" value="InterPro"/>
</dbReference>
<dbReference type="InterPro" id="IPR023753">
    <property type="entry name" value="FAD/NAD-binding_dom"/>
</dbReference>
<sequence>MHQRYDAIVIGTGQSGPSLAVRLAQAGRKTAIIERKNFGGTCVNTGCIPTKTLIASARVAHMARRAAEFGVMLDSPVVVDMARVKARKDLVVSQSNQGVASWLRSTPNLTVIEGHARFESAHGVMVNGELLEADEIFINVGGRATVPDLPGLKDVDFLTNSSMMEVDFLPPHLLIVGGSYIGLEFAQMYRRFGSEVTVIEGGPHLIGREDQKVSAAVKEILEGEGIQIRLGAKIQRVEKRGDLVLLTVSDNGASYEVSGSHLLLAVGRIPNTDDLGLDKAGIKTDARGYVVVDDQLHTNVTGVWALGDVNGRGAFTHTSYNDYEIVAANLLDNDKRGVADRIQAYALFIDPPLARIGMTEREVRASGRPALVGTMQMARVGRARERSETQGYMSVLVDAETKKILGAMLLGIEGDEVIHSLLDVMYSDAPYTVIQRAMHIHPTVSELVPTLLQDLTPL</sequence>
<comment type="cofactor">
    <cofactor evidence="9">
        <name>FAD</name>
        <dbReference type="ChEBI" id="CHEBI:57692"/>
    </cofactor>
    <text evidence="9">Binds 1 FAD per subunit.</text>
</comment>
<dbReference type="Pfam" id="PF02852">
    <property type="entry name" value="Pyr_redox_dim"/>
    <property type="match status" value="1"/>
</dbReference>
<organism evidence="14 15">
    <name type="scientific">Collimonas pratensis</name>
    <dbReference type="NCBI Taxonomy" id="279113"/>
    <lineage>
        <taxon>Bacteria</taxon>
        <taxon>Pseudomonadati</taxon>
        <taxon>Pseudomonadota</taxon>
        <taxon>Betaproteobacteria</taxon>
        <taxon>Burkholderiales</taxon>
        <taxon>Oxalobacteraceae</taxon>
        <taxon>Collimonas</taxon>
    </lineage>
</organism>
<reference evidence="14 15" key="1">
    <citation type="submission" date="2015-11" db="EMBL/GenBank/DDBJ databases">
        <title>Exploring the genomic traits of fungus-feeding bacterial genus Collimonas.</title>
        <authorList>
            <person name="Song C."/>
            <person name="Schmidt R."/>
            <person name="de Jager V."/>
            <person name="Krzyzanowska D."/>
            <person name="Jongedijk E."/>
            <person name="Cankar K."/>
            <person name="Beekwilder J."/>
            <person name="van Veen A."/>
            <person name="de Boer W."/>
            <person name="van Veen J.A."/>
            <person name="Garbeva P."/>
        </authorList>
    </citation>
    <scope>NUCLEOTIDE SEQUENCE [LARGE SCALE GENOMIC DNA]</scope>
    <source>
        <strain evidence="14 15">Ter91</strain>
    </source>
</reference>
<dbReference type="PRINTS" id="PR00411">
    <property type="entry name" value="PNDRDTASEI"/>
</dbReference>
<evidence type="ECO:0000256" key="11">
    <source>
        <dbReference type="RuleBase" id="RU003691"/>
    </source>
</evidence>
<feature type="binding site" evidence="9">
    <location>
        <begin position="177"/>
        <end position="184"/>
    </location>
    <ligand>
        <name>NAD(+)</name>
        <dbReference type="ChEBI" id="CHEBI:57540"/>
    </ligand>
</feature>
<feature type="disulfide bond" description="Redox-active" evidence="10">
    <location>
        <begin position="42"/>
        <end position="47"/>
    </location>
</feature>
<dbReference type="Gene3D" id="3.50.50.60">
    <property type="entry name" value="FAD/NAD(P)-binding domain"/>
    <property type="match status" value="2"/>
</dbReference>
<keyword evidence="4" id="KW-0521">NADP</keyword>
<dbReference type="InterPro" id="IPR016156">
    <property type="entry name" value="FAD/NAD-linked_Rdtase_dimer_sf"/>
</dbReference>
<name>A0A127Q4V3_9BURK</name>
<keyword evidence="6" id="KW-1015">Disulfide bond</keyword>
<evidence type="ECO:0000259" key="13">
    <source>
        <dbReference type="Pfam" id="PF07992"/>
    </source>
</evidence>
<gene>
    <name evidence="14" type="ORF">CPter91_2731</name>
</gene>
<evidence type="ECO:0000256" key="1">
    <source>
        <dbReference type="ARBA" id="ARBA00007532"/>
    </source>
</evidence>
<dbReference type="PIRSF" id="PIRSF000350">
    <property type="entry name" value="Mercury_reductase_MerA"/>
    <property type="match status" value="1"/>
</dbReference>
<evidence type="ECO:0000256" key="9">
    <source>
        <dbReference type="PIRSR" id="PIRSR000350-3"/>
    </source>
</evidence>
<dbReference type="PATRIC" id="fig|279113.9.peg.2695"/>
<dbReference type="OrthoDB" id="178496at2"/>
<feature type="domain" description="FAD/NAD(P)-binding" evidence="13">
    <location>
        <begin position="5"/>
        <end position="319"/>
    </location>
</feature>
<evidence type="ECO:0000256" key="6">
    <source>
        <dbReference type="ARBA" id="ARBA00023157"/>
    </source>
</evidence>
<evidence type="ECO:0000256" key="10">
    <source>
        <dbReference type="PIRSR" id="PIRSR000350-4"/>
    </source>
</evidence>
<evidence type="ECO:0000256" key="8">
    <source>
        <dbReference type="PIRSR" id="PIRSR000350-2"/>
    </source>
</evidence>
<evidence type="ECO:0000256" key="5">
    <source>
        <dbReference type="ARBA" id="ARBA00023002"/>
    </source>
</evidence>
<dbReference type="PRINTS" id="PR00368">
    <property type="entry name" value="FADPNR"/>
</dbReference>
<dbReference type="SUPFAM" id="SSF51905">
    <property type="entry name" value="FAD/NAD(P)-binding domain"/>
    <property type="match status" value="1"/>
</dbReference>
<keyword evidence="5 11" id="KW-0560">Oxidoreductase</keyword>
<dbReference type="AlphaFoldDB" id="A0A127Q4V3"/>
<proteinExistence type="inferred from homology"/>
<dbReference type="EMBL" id="CP013234">
    <property type="protein sequence ID" value="AMP05079.1"/>
    <property type="molecule type" value="Genomic_DNA"/>
</dbReference>
<feature type="domain" description="Pyridine nucleotide-disulphide oxidoreductase dimerisation" evidence="12">
    <location>
        <begin position="345"/>
        <end position="450"/>
    </location>
</feature>
<keyword evidence="2 11" id="KW-0285">Flavoprotein</keyword>
<keyword evidence="9" id="KW-0520">NAD</keyword>
<accession>A0A127Q4V3</accession>
<keyword evidence="3 9" id="KW-0274">FAD</keyword>
<dbReference type="NCBIfam" id="NF004992">
    <property type="entry name" value="PRK06370.1-4"/>
    <property type="match status" value="1"/>
</dbReference>
<keyword evidence="7 11" id="KW-0676">Redox-active center</keyword>
<evidence type="ECO:0000313" key="15">
    <source>
        <dbReference type="Proteomes" id="UP000074561"/>
    </source>
</evidence>
<feature type="binding site" evidence="9">
    <location>
        <position position="51"/>
    </location>
    <ligand>
        <name>FAD</name>
        <dbReference type="ChEBI" id="CHEBI:57692"/>
    </ligand>
</feature>
<feature type="binding site" evidence="9">
    <location>
        <position position="200"/>
    </location>
    <ligand>
        <name>NAD(+)</name>
        <dbReference type="ChEBI" id="CHEBI:57540"/>
    </ligand>
</feature>
<dbReference type="Pfam" id="PF07992">
    <property type="entry name" value="Pyr_redox_2"/>
    <property type="match status" value="1"/>
</dbReference>
<dbReference type="InterPro" id="IPR004099">
    <property type="entry name" value="Pyr_nucl-diS_OxRdtase_dimer"/>
</dbReference>
<evidence type="ECO:0000256" key="2">
    <source>
        <dbReference type="ARBA" id="ARBA00022630"/>
    </source>
</evidence>
<comment type="similarity">
    <text evidence="1 11">Belongs to the class-I pyridine nucleotide-disulfide oxidoreductase family.</text>
</comment>
<dbReference type="InterPro" id="IPR036188">
    <property type="entry name" value="FAD/NAD-bd_sf"/>
</dbReference>
<feature type="binding site" evidence="9">
    <location>
        <position position="308"/>
    </location>
    <ligand>
        <name>FAD</name>
        <dbReference type="ChEBI" id="CHEBI:57692"/>
    </ligand>
</feature>
<evidence type="ECO:0000256" key="7">
    <source>
        <dbReference type="ARBA" id="ARBA00023284"/>
    </source>
</evidence>
<dbReference type="Proteomes" id="UP000074561">
    <property type="component" value="Chromosome"/>
</dbReference>
<dbReference type="STRING" id="279113.CPter91_2731"/>
<dbReference type="InterPro" id="IPR001100">
    <property type="entry name" value="Pyr_nuc-diS_OxRdtase"/>
</dbReference>
<dbReference type="PROSITE" id="PS00076">
    <property type="entry name" value="PYRIDINE_REDOX_1"/>
    <property type="match status" value="1"/>
</dbReference>
<dbReference type="GO" id="GO:0050660">
    <property type="term" value="F:flavin adenine dinucleotide binding"/>
    <property type="evidence" value="ECO:0007669"/>
    <property type="project" value="TreeGrafter"/>
</dbReference>
<evidence type="ECO:0000256" key="3">
    <source>
        <dbReference type="ARBA" id="ARBA00022827"/>
    </source>
</evidence>
<keyword evidence="9" id="KW-0547">Nucleotide-binding</keyword>
<evidence type="ECO:0000313" key="14">
    <source>
        <dbReference type="EMBL" id="AMP05079.1"/>
    </source>
</evidence>
<dbReference type="GO" id="GO:0003955">
    <property type="term" value="F:NAD(P)H dehydrogenase (quinone) activity"/>
    <property type="evidence" value="ECO:0007669"/>
    <property type="project" value="TreeGrafter"/>
</dbReference>
<feature type="binding site" evidence="9">
    <location>
        <position position="267"/>
    </location>
    <ligand>
        <name>NAD(+)</name>
        <dbReference type="ChEBI" id="CHEBI:57540"/>
    </ligand>
</feature>
<evidence type="ECO:0000256" key="4">
    <source>
        <dbReference type="ARBA" id="ARBA00022857"/>
    </source>
</evidence>
<feature type="active site" description="Proton acceptor" evidence="8">
    <location>
        <position position="441"/>
    </location>
</feature>
<dbReference type="PANTHER" id="PTHR43014">
    <property type="entry name" value="MERCURIC REDUCTASE"/>
    <property type="match status" value="1"/>
</dbReference>